<dbReference type="EMBL" id="KQ990087">
    <property type="protein sequence ID" value="KZV53690.1"/>
    <property type="molecule type" value="Genomic_DNA"/>
</dbReference>
<proteinExistence type="predicted"/>
<name>A0A2Z7D3W6_9LAMI</name>
<feature type="compositionally biased region" description="Polar residues" evidence="1">
    <location>
        <begin position="26"/>
        <end position="38"/>
    </location>
</feature>
<reference evidence="2 3" key="1">
    <citation type="journal article" date="2015" name="Proc. Natl. Acad. Sci. U.S.A.">
        <title>The resurrection genome of Boea hygrometrica: A blueprint for survival of dehydration.</title>
        <authorList>
            <person name="Xiao L."/>
            <person name="Yang G."/>
            <person name="Zhang L."/>
            <person name="Yang X."/>
            <person name="Zhao S."/>
            <person name="Ji Z."/>
            <person name="Zhou Q."/>
            <person name="Hu M."/>
            <person name="Wang Y."/>
            <person name="Chen M."/>
            <person name="Xu Y."/>
            <person name="Jin H."/>
            <person name="Xiao X."/>
            <person name="Hu G."/>
            <person name="Bao F."/>
            <person name="Hu Y."/>
            <person name="Wan P."/>
            <person name="Li L."/>
            <person name="Deng X."/>
            <person name="Kuang T."/>
            <person name="Xiang C."/>
            <person name="Zhu J.K."/>
            <person name="Oliver M.J."/>
            <person name="He Y."/>
        </authorList>
    </citation>
    <scope>NUCLEOTIDE SEQUENCE [LARGE SCALE GENOMIC DNA]</scope>
    <source>
        <strain evidence="3">cv. XS01</strain>
    </source>
</reference>
<sequence>MKAAVDRQSGPRPESRHLSQPALEGLTNSARTETPQRGSRNKSGEETAAGGWPTGGAWVGREESACETLNGSWIQLAVGPQPLWLRNHNFGLAQRIMVKRLATSPHDPLGITDSACKNHLVVVSVQYGPFNTYIPIRSTTIGKSRVARDPITMHTSWRLNSDIASATSIGYPRMRASGESSIKKYRLLHASGPHPIPPPNDPKLGYPRMRASGESSITKHRLLHTSGPHPIPPPNNPKTNQYNQDLGLFHSTNGNHLESPNEGSSIDHRVTIHLHAQNITMFPTNETWYFTSQMLVSSSGGLILILTAQSTRNEFRMHSDY</sequence>
<accession>A0A2Z7D3W6</accession>
<gene>
    <name evidence="2" type="ORF">F511_35275</name>
</gene>
<dbReference type="Proteomes" id="UP000250235">
    <property type="component" value="Unassembled WGS sequence"/>
</dbReference>
<protein>
    <submittedName>
        <fullName evidence="2">Uncharacterized protein</fullName>
    </submittedName>
</protein>
<evidence type="ECO:0000313" key="2">
    <source>
        <dbReference type="EMBL" id="KZV53690.1"/>
    </source>
</evidence>
<evidence type="ECO:0000256" key="1">
    <source>
        <dbReference type="SAM" id="MobiDB-lite"/>
    </source>
</evidence>
<evidence type="ECO:0000313" key="3">
    <source>
        <dbReference type="Proteomes" id="UP000250235"/>
    </source>
</evidence>
<dbReference type="AlphaFoldDB" id="A0A2Z7D3W6"/>
<keyword evidence="3" id="KW-1185">Reference proteome</keyword>
<feature type="region of interest" description="Disordered" evidence="1">
    <location>
        <begin position="1"/>
        <end position="57"/>
    </location>
</feature>
<organism evidence="2 3">
    <name type="scientific">Dorcoceras hygrometricum</name>
    <dbReference type="NCBI Taxonomy" id="472368"/>
    <lineage>
        <taxon>Eukaryota</taxon>
        <taxon>Viridiplantae</taxon>
        <taxon>Streptophyta</taxon>
        <taxon>Embryophyta</taxon>
        <taxon>Tracheophyta</taxon>
        <taxon>Spermatophyta</taxon>
        <taxon>Magnoliopsida</taxon>
        <taxon>eudicotyledons</taxon>
        <taxon>Gunneridae</taxon>
        <taxon>Pentapetalae</taxon>
        <taxon>asterids</taxon>
        <taxon>lamiids</taxon>
        <taxon>Lamiales</taxon>
        <taxon>Gesneriaceae</taxon>
        <taxon>Didymocarpoideae</taxon>
        <taxon>Trichosporeae</taxon>
        <taxon>Loxocarpinae</taxon>
        <taxon>Dorcoceras</taxon>
    </lineage>
</organism>